<keyword evidence="2 3" id="KW-0520">NAD</keyword>
<dbReference type="InterPro" id="IPR023794">
    <property type="entry name" value="MI/DCI_dehydrogenase"/>
</dbReference>
<comment type="similarity">
    <text evidence="3">Belongs to the Gfo/Idh/MocA family.</text>
</comment>
<sequence length="333" mass="35449">MSVRVGILGVGVMGSDHARILATQVPGATVQAIYDADPKRAKAVAAEIGAGTVVTDALALINDASVDAVLVASPDQTHKELTLAGIAANKPVLCEKPLAPTPAECLEVIAAEVKLGRRLVQIGYMRRFDPSYVEMKAGLASGRLGSALMFHCIHRNVAAPDWFDSKMAVNNSAVHEFDIARWMLDAELVGITVFRPKPAKGSSPGAPVFLMLESATGQLVTVEVFNDAAYGYDVRGELVCEKGTIALRAPTRTETNAELIQGIAYPADWRPRFADAYRLQAQAWVKAIARGTATGASAWDGYAAAAIAEAGLLSLADGRRVEIRLADRPPLYR</sequence>
<dbReference type="InterPro" id="IPR000683">
    <property type="entry name" value="Gfo/Idh/MocA-like_OxRdtase_N"/>
</dbReference>
<gene>
    <name evidence="3" type="primary">iolG</name>
    <name evidence="6" type="ORF">Q8A70_27400</name>
</gene>
<feature type="domain" description="Gfo/Idh/MocA-like oxidoreductase N-terminal" evidence="4">
    <location>
        <begin position="3"/>
        <end position="123"/>
    </location>
</feature>
<dbReference type="EC" id="1.1.1.18" evidence="3"/>
<organism evidence="6 7">
    <name type="scientific">Dongia sedimenti</name>
    <dbReference type="NCBI Taxonomy" id="3064282"/>
    <lineage>
        <taxon>Bacteria</taxon>
        <taxon>Pseudomonadati</taxon>
        <taxon>Pseudomonadota</taxon>
        <taxon>Alphaproteobacteria</taxon>
        <taxon>Rhodospirillales</taxon>
        <taxon>Dongiaceae</taxon>
        <taxon>Dongia</taxon>
    </lineage>
</organism>
<dbReference type="PANTHER" id="PTHR43593:SF1">
    <property type="entry name" value="INOSITOL 2-DEHYDROGENASE"/>
    <property type="match status" value="1"/>
</dbReference>
<evidence type="ECO:0000259" key="5">
    <source>
        <dbReference type="Pfam" id="PF22725"/>
    </source>
</evidence>
<evidence type="ECO:0000313" key="7">
    <source>
        <dbReference type="Proteomes" id="UP001230156"/>
    </source>
</evidence>
<comment type="subunit">
    <text evidence="3">Homotetramer.</text>
</comment>
<dbReference type="InterPro" id="IPR050424">
    <property type="entry name" value="Gfo-Idh-MocA_inositol_DH"/>
</dbReference>
<dbReference type="RefSeq" id="WP_379961821.1">
    <property type="nucleotide sequence ID" value="NZ_JAUYVI010000011.1"/>
</dbReference>
<dbReference type="EMBL" id="JAUYVI010000011">
    <property type="protein sequence ID" value="MDQ7251442.1"/>
    <property type="molecule type" value="Genomic_DNA"/>
</dbReference>
<evidence type="ECO:0000256" key="2">
    <source>
        <dbReference type="ARBA" id="ARBA00023027"/>
    </source>
</evidence>
<dbReference type="Gene3D" id="3.30.360.10">
    <property type="entry name" value="Dihydrodipicolinate Reductase, domain 2"/>
    <property type="match status" value="1"/>
</dbReference>
<dbReference type="SUPFAM" id="SSF55347">
    <property type="entry name" value="Glyceraldehyde-3-phosphate dehydrogenase-like, C-terminal domain"/>
    <property type="match status" value="1"/>
</dbReference>
<name>A0ABU0YW65_9PROT</name>
<keyword evidence="1 3" id="KW-0560">Oxidoreductase</keyword>
<dbReference type="Pfam" id="PF01408">
    <property type="entry name" value="GFO_IDH_MocA"/>
    <property type="match status" value="1"/>
</dbReference>
<dbReference type="HAMAP" id="MF_01671">
    <property type="entry name" value="IolG"/>
    <property type="match status" value="1"/>
</dbReference>
<feature type="domain" description="GFO/IDH/MocA-like oxidoreductase" evidence="5">
    <location>
        <begin position="132"/>
        <end position="245"/>
    </location>
</feature>
<dbReference type="Pfam" id="PF22725">
    <property type="entry name" value="GFO_IDH_MocA_C3"/>
    <property type="match status" value="1"/>
</dbReference>
<comment type="caution">
    <text evidence="6">The sequence shown here is derived from an EMBL/GenBank/DDBJ whole genome shotgun (WGS) entry which is preliminary data.</text>
</comment>
<proteinExistence type="inferred from homology"/>
<evidence type="ECO:0000313" key="6">
    <source>
        <dbReference type="EMBL" id="MDQ7251442.1"/>
    </source>
</evidence>
<comment type="catalytic activity">
    <reaction evidence="3">
        <text>myo-inositol + NAD(+) = scyllo-inosose + NADH + H(+)</text>
        <dbReference type="Rhea" id="RHEA:16949"/>
        <dbReference type="ChEBI" id="CHEBI:15378"/>
        <dbReference type="ChEBI" id="CHEBI:17268"/>
        <dbReference type="ChEBI" id="CHEBI:17811"/>
        <dbReference type="ChEBI" id="CHEBI:57540"/>
        <dbReference type="ChEBI" id="CHEBI:57945"/>
        <dbReference type="EC" id="1.1.1.18"/>
    </reaction>
</comment>
<evidence type="ECO:0000256" key="1">
    <source>
        <dbReference type="ARBA" id="ARBA00023002"/>
    </source>
</evidence>
<dbReference type="Proteomes" id="UP001230156">
    <property type="component" value="Unassembled WGS sequence"/>
</dbReference>
<reference evidence="7" key="1">
    <citation type="submission" date="2023-08" db="EMBL/GenBank/DDBJ databases">
        <title>Rhodospirillaceae gen. nov., a novel taxon isolated from the Yangtze River Yuezi River estuary sludge.</title>
        <authorList>
            <person name="Ruan L."/>
        </authorList>
    </citation>
    <scope>NUCLEOTIDE SEQUENCE [LARGE SCALE GENOMIC DNA]</scope>
    <source>
        <strain evidence="7">R-7</strain>
    </source>
</reference>
<dbReference type="PANTHER" id="PTHR43593">
    <property type="match status" value="1"/>
</dbReference>
<keyword evidence="7" id="KW-1185">Reference proteome</keyword>
<evidence type="ECO:0000259" key="4">
    <source>
        <dbReference type="Pfam" id="PF01408"/>
    </source>
</evidence>
<evidence type="ECO:0000256" key="3">
    <source>
        <dbReference type="HAMAP-Rule" id="MF_01671"/>
    </source>
</evidence>
<dbReference type="Gene3D" id="3.40.50.720">
    <property type="entry name" value="NAD(P)-binding Rossmann-like Domain"/>
    <property type="match status" value="1"/>
</dbReference>
<dbReference type="InterPro" id="IPR055170">
    <property type="entry name" value="GFO_IDH_MocA-like_dom"/>
</dbReference>
<protein>
    <recommendedName>
        <fullName evidence="3">Inositol 2-dehydrogenase</fullName>
        <ecNumber evidence="3">1.1.1.18</ecNumber>
    </recommendedName>
    <alternativeName>
        <fullName evidence="3">Myo-inositol 2-dehydrogenase</fullName>
        <shortName evidence="3">MI 2-dehydrogenase</shortName>
    </alternativeName>
</protein>
<dbReference type="SUPFAM" id="SSF51735">
    <property type="entry name" value="NAD(P)-binding Rossmann-fold domains"/>
    <property type="match status" value="1"/>
</dbReference>
<dbReference type="InterPro" id="IPR036291">
    <property type="entry name" value="NAD(P)-bd_dom_sf"/>
</dbReference>
<accession>A0ABU0YW65</accession>
<comment type="function">
    <text evidence="3">Involved in the oxidation of myo-inositol (MI) to 2-keto-myo-inositol (2KMI or 2-inosose).</text>
</comment>